<gene>
    <name evidence="1" type="ORF">HY912_12145</name>
</gene>
<dbReference type="Proteomes" id="UP000807825">
    <property type="component" value="Unassembled WGS sequence"/>
</dbReference>
<accession>A0A9D6V716</accession>
<dbReference type="AlphaFoldDB" id="A0A9D6V716"/>
<dbReference type="Gene3D" id="1.10.1370.30">
    <property type="match status" value="1"/>
</dbReference>
<evidence type="ECO:0000313" key="2">
    <source>
        <dbReference type="Proteomes" id="UP000807825"/>
    </source>
</evidence>
<comment type="caution">
    <text evidence="1">The sequence shown here is derived from an EMBL/GenBank/DDBJ whole genome shotgun (WGS) entry which is preliminary data.</text>
</comment>
<evidence type="ECO:0008006" key="3">
    <source>
        <dbReference type="Google" id="ProtNLM"/>
    </source>
</evidence>
<protein>
    <recommendedName>
        <fullName evidence="3">Peptidase M3A/M3B catalytic domain-containing protein</fullName>
    </recommendedName>
</protein>
<sequence>MTQLTVQNVVEEIEAIHRELGRLTVDQLLGTPSAASTGDILESHALPLRPRTLAFLRKSANSAATPEEAEKAERALFACMDLMIEEQTSSIGDMLRFYTERGRMIVDGEKIPAAEVVPWLQTQTDFRKREEMQNENRIFFKGIINPMLLAMLELTVRTVTERLGFENYARFIEAKKQVSFGEQSQCFEKFLTDTRDIYLRRIRPWVEKKIGRPFEELSRYHALYLLRIGRFDSHFPVGGLRDLIQRTFSGLGFDLSARPDVIMDVSDYAAKSPDGMCVGVQVPGEVYVVMKPVGGLIDVETLLHETGHAFFLSHFDPSLPIEYRRLRRSSALDETFAFLFMNLVENHSWLTGIAGLNSDEAESLSDLYQTKKLCLIRRYMGKFLAEKELHENREIKNPEPYCRRLREATGFVYAPESYLIDMESDFYALDYLSAWSGAETLRDFLETRFGEEWFKRSDAGEFLREIAANGRKYLLRDALVKFCGREPQMPVFQAN</sequence>
<evidence type="ECO:0000313" key="1">
    <source>
        <dbReference type="EMBL" id="MBI5250237.1"/>
    </source>
</evidence>
<organism evidence="1 2">
    <name type="scientific">Desulfomonile tiedjei</name>
    <dbReference type="NCBI Taxonomy" id="2358"/>
    <lineage>
        <taxon>Bacteria</taxon>
        <taxon>Pseudomonadati</taxon>
        <taxon>Thermodesulfobacteriota</taxon>
        <taxon>Desulfomonilia</taxon>
        <taxon>Desulfomonilales</taxon>
        <taxon>Desulfomonilaceae</taxon>
        <taxon>Desulfomonile</taxon>
    </lineage>
</organism>
<reference evidence="1" key="1">
    <citation type="submission" date="2020-07" db="EMBL/GenBank/DDBJ databases">
        <title>Huge and variable diversity of episymbiotic CPR bacteria and DPANN archaea in groundwater ecosystems.</title>
        <authorList>
            <person name="He C.Y."/>
            <person name="Keren R."/>
            <person name="Whittaker M."/>
            <person name="Farag I.F."/>
            <person name="Doudna J."/>
            <person name="Cate J.H.D."/>
            <person name="Banfield J.F."/>
        </authorList>
    </citation>
    <scope>NUCLEOTIDE SEQUENCE</scope>
    <source>
        <strain evidence="1">NC_groundwater_1664_Pr3_B-0.1um_52_9</strain>
    </source>
</reference>
<dbReference type="EMBL" id="JACRDE010000321">
    <property type="protein sequence ID" value="MBI5250237.1"/>
    <property type="molecule type" value="Genomic_DNA"/>
</dbReference>
<proteinExistence type="predicted"/>
<name>A0A9D6V716_9BACT</name>
<dbReference type="SUPFAM" id="SSF55486">
    <property type="entry name" value="Metalloproteases ('zincins'), catalytic domain"/>
    <property type="match status" value="1"/>
</dbReference>